<organism evidence="1 2">
    <name type="scientific">Clostridium amylolyticum</name>
    <dbReference type="NCBI Taxonomy" id="1121298"/>
    <lineage>
        <taxon>Bacteria</taxon>
        <taxon>Bacillati</taxon>
        <taxon>Bacillota</taxon>
        <taxon>Clostridia</taxon>
        <taxon>Eubacteriales</taxon>
        <taxon>Clostridiaceae</taxon>
        <taxon>Clostridium</taxon>
    </lineage>
</organism>
<reference evidence="1 2" key="1">
    <citation type="submission" date="2016-11" db="EMBL/GenBank/DDBJ databases">
        <authorList>
            <person name="Jaros S."/>
            <person name="Januszkiewicz K."/>
            <person name="Wedrychowicz H."/>
        </authorList>
    </citation>
    <scope>NUCLEOTIDE SEQUENCE [LARGE SCALE GENOMIC DNA]</scope>
    <source>
        <strain evidence="1 2">DSM 21864</strain>
    </source>
</reference>
<evidence type="ECO:0000313" key="2">
    <source>
        <dbReference type="Proteomes" id="UP000184080"/>
    </source>
</evidence>
<sequence>MERDAEEALINKYVSNKASYYGAATITDFVSMGIGMSKAALGLKQIFAGMNGVGTGIVGAPLTGGSSFVISVAGATAVAVGLVETGYGTSVFFSSRNNFKSNYKKFKETISEGKDNAGRMNMAGKTHPVSGVKFDNNGFPIFESKHDMYLDPSDYTKSRRTHFNRASKDLYNSIQKDSKLASQFTTEEINLFKAGKVPENYTWHHHQDTGRMQLVDSNLHSKTGHDGGFSIWGPGNK</sequence>
<dbReference type="STRING" id="1121298.SAMN05444401_0027"/>
<dbReference type="EMBL" id="FQZO01000010">
    <property type="protein sequence ID" value="SHJ89232.1"/>
    <property type="molecule type" value="Genomic_DNA"/>
</dbReference>
<accession>A0A1M6N0W0</accession>
<keyword evidence="2" id="KW-1185">Reference proteome</keyword>
<dbReference type="AlphaFoldDB" id="A0A1M6N0W0"/>
<dbReference type="Pfam" id="PF12639">
    <property type="entry name" value="Colicin-DNase"/>
    <property type="match status" value="1"/>
</dbReference>
<proteinExistence type="predicted"/>
<gene>
    <name evidence="1" type="ORF">SAMN05444401_0027</name>
</gene>
<protein>
    <submittedName>
        <fullName evidence="1">DNase/tRNase domain of colicin-like bacteriocin</fullName>
    </submittedName>
</protein>
<dbReference type="RefSeq" id="WP_207650317.1">
    <property type="nucleotide sequence ID" value="NZ_FQZO01000010.1"/>
</dbReference>
<evidence type="ECO:0000313" key="1">
    <source>
        <dbReference type="EMBL" id="SHJ89232.1"/>
    </source>
</evidence>
<dbReference type="Proteomes" id="UP000184080">
    <property type="component" value="Unassembled WGS sequence"/>
</dbReference>
<name>A0A1M6N0W0_9CLOT</name>